<dbReference type="Pfam" id="PF02311">
    <property type="entry name" value="AraC_binding"/>
    <property type="match status" value="1"/>
</dbReference>
<name>A0A1V9FMF9_9BACT</name>
<dbReference type="STRING" id="1703345.A3860_37115"/>
<dbReference type="SMART" id="SM00342">
    <property type="entry name" value="HTH_ARAC"/>
    <property type="match status" value="1"/>
</dbReference>
<dbReference type="Gene3D" id="2.60.120.280">
    <property type="entry name" value="Regulatory protein AraC"/>
    <property type="match status" value="1"/>
</dbReference>
<accession>A0A1V9FMF9</accession>
<dbReference type="SUPFAM" id="SSF51215">
    <property type="entry name" value="Regulatory protein AraC"/>
    <property type="match status" value="1"/>
</dbReference>
<dbReference type="PRINTS" id="PR00032">
    <property type="entry name" value="HTHARAC"/>
</dbReference>
<dbReference type="EMBL" id="LVYD01000077">
    <property type="protein sequence ID" value="OQP59539.1"/>
    <property type="molecule type" value="Genomic_DNA"/>
</dbReference>
<evidence type="ECO:0000256" key="3">
    <source>
        <dbReference type="ARBA" id="ARBA00023163"/>
    </source>
</evidence>
<keyword evidence="3" id="KW-0804">Transcription</keyword>
<comment type="caution">
    <text evidence="5">The sequence shown here is derived from an EMBL/GenBank/DDBJ whole genome shotgun (WGS) entry which is preliminary data.</text>
</comment>
<evidence type="ECO:0000256" key="1">
    <source>
        <dbReference type="ARBA" id="ARBA00023015"/>
    </source>
</evidence>
<gene>
    <name evidence="5" type="ORF">A3860_37115</name>
</gene>
<dbReference type="PANTHER" id="PTHR43280">
    <property type="entry name" value="ARAC-FAMILY TRANSCRIPTIONAL REGULATOR"/>
    <property type="match status" value="1"/>
</dbReference>
<dbReference type="Pfam" id="PF12833">
    <property type="entry name" value="HTH_18"/>
    <property type="match status" value="1"/>
</dbReference>
<dbReference type="Gene3D" id="1.10.10.60">
    <property type="entry name" value="Homeodomain-like"/>
    <property type="match status" value="2"/>
</dbReference>
<reference evidence="5 6" key="1">
    <citation type="submission" date="2016-03" db="EMBL/GenBank/DDBJ databases">
        <title>Niastella vici sp. nov., isolated from farmland soil.</title>
        <authorList>
            <person name="Chen L."/>
            <person name="Wang D."/>
            <person name="Yang S."/>
            <person name="Wang G."/>
        </authorList>
    </citation>
    <scope>NUCLEOTIDE SEQUENCE [LARGE SCALE GENOMIC DNA]</scope>
    <source>
        <strain evidence="5 6">DJ57</strain>
    </source>
</reference>
<dbReference type="InterPro" id="IPR009057">
    <property type="entry name" value="Homeodomain-like_sf"/>
</dbReference>
<dbReference type="SUPFAM" id="SSF46689">
    <property type="entry name" value="Homeodomain-like"/>
    <property type="match status" value="2"/>
</dbReference>
<evidence type="ECO:0000256" key="2">
    <source>
        <dbReference type="ARBA" id="ARBA00023125"/>
    </source>
</evidence>
<keyword evidence="2" id="KW-0238">DNA-binding</keyword>
<dbReference type="GO" id="GO:0043565">
    <property type="term" value="F:sequence-specific DNA binding"/>
    <property type="evidence" value="ECO:0007669"/>
    <property type="project" value="InterPro"/>
</dbReference>
<evidence type="ECO:0000313" key="5">
    <source>
        <dbReference type="EMBL" id="OQP59539.1"/>
    </source>
</evidence>
<evidence type="ECO:0000313" key="6">
    <source>
        <dbReference type="Proteomes" id="UP000192796"/>
    </source>
</evidence>
<dbReference type="InterPro" id="IPR037923">
    <property type="entry name" value="HTH-like"/>
</dbReference>
<dbReference type="InterPro" id="IPR020449">
    <property type="entry name" value="Tscrpt_reg_AraC-type_HTH"/>
</dbReference>
<dbReference type="GO" id="GO:0003700">
    <property type="term" value="F:DNA-binding transcription factor activity"/>
    <property type="evidence" value="ECO:0007669"/>
    <property type="project" value="InterPro"/>
</dbReference>
<dbReference type="OrthoDB" id="9813413at2"/>
<protein>
    <submittedName>
        <fullName evidence="5">AraC family transcriptional regulator</fullName>
    </submittedName>
</protein>
<evidence type="ECO:0000259" key="4">
    <source>
        <dbReference type="PROSITE" id="PS01124"/>
    </source>
</evidence>
<dbReference type="InterPro" id="IPR018060">
    <property type="entry name" value="HTH_AraC"/>
</dbReference>
<dbReference type="CDD" id="cd06986">
    <property type="entry name" value="cupin_MmsR-like_N"/>
    <property type="match status" value="1"/>
</dbReference>
<proteinExistence type="predicted"/>
<dbReference type="PANTHER" id="PTHR43280:SF30">
    <property type="entry name" value="MMSAB OPERON REGULATORY PROTEIN"/>
    <property type="match status" value="1"/>
</dbReference>
<keyword evidence="6" id="KW-1185">Reference proteome</keyword>
<dbReference type="RefSeq" id="WP_081154641.1">
    <property type="nucleotide sequence ID" value="NZ_LVYD01000077.1"/>
</dbReference>
<dbReference type="PROSITE" id="PS01124">
    <property type="entry name" value="HTH_ARAC_FAMILY_2"/>
    <property type="match status" value="1"/>
</dbReference>
<dbReference type="Proteomes" id="UP000192796">
    <property type="component" value="Unassembled WGS sequence"/>
</dbReference>
<sequence>MIRKKEGFQGQKAIVLPRKIISGLCMDNGMLQGAHITDIGYYPKAKHHYRERLQGIDQHILIHCIEGKGTAKINGKKYQLAPDSFIIIPGGCAHSYASDEQDAWTIYWVHFKGETARSIVDNMVQKLEGHLGAAPFTQKRINLFEEIYASLERGYGNDNLSYANMVLWYYLSSFLYHDKFNLAENKQTKDNDKVELAINFMQQHLSQMITLHDIAGSVNLSVPHFSSIFRKKTGFSPIEYFIHLKVQKACQYLLFTDLRVKEIAEKLGIEDPYYFSRMFHKLMGTSPNMYRSKRGA</sequence>
<organism evidence="5 6">
    <name type="scientific">Niastella vici</name>
    <dbReference type="NCBI Taxonomy" id="1703345"/>
    <lineage>
        <taxon>Bacteria</taxon>
        <taxon>Pseudomonadati</taxon>
        <taxon>Bacteroidota</taxon>
        <taxon>Chitinophagia</taxon>
        <taxon>Chitinophagales</taxon>
        <taxon>Chitinophagaceae</taxon>
        <taxon>Niastella</taxon>
    </lineage>
</organism>
<dbReference type="InterPro" id="IPR003313">
    <property type="entry name" value="AraC-bd"/>
</dbReference>
<dbReference type="AlphaFoldDB" id="A0A1V9FMF9"/>
<keyword evidence="1" id="KW-0805">Transcription regulation</keyword>
<feature type="domain" description="HTH araC/xylS-type" evidence="4">
    <location>
        <begin position="195"/>
        <end position="293"/>
    </location>
</feature>